<reference evidence="14" key="3">
    <citation type="submission" date="2021-06" db="EMBL/GenBank/DDBJ databases">
        <title>Genomic Description and Analysis of Intracellular Bacteria, Candidatus Berkiella cookevillensis and Candidatus Berkiella aquae.</title>
        <authorList>
            <person name="Kidane D.T."/>
            <person name="Mehari Y.T."/>
            <person name="Rice F.C."/>
            <person name="Arivett B.A."/>
            <person name="Farone A.L."/>
            <person name="Berk S.G."/>
            <person name="Farone M.B."/>
        </authorList>
    </citation>
    <scope>NUCLEOTIDE SEQUENCE</scope>
    <source>
        <strain evidence="14">CC99</strain>
    </source>
</reference>
<comment type="subcellular location">
    <subcellularLocation>
        <location evidence="1 12">Cell membrane</location>
        <topology evidence="1 12">Multi-pass membrane protein</topology>
    </subcellularLocation>
</comment>
<keyword evidence="9 12" id="KW-0407">Ion channel</keyword>
<keyword evidence="3" id="KW-0997">Cell inner membrane</keyword>
<accession>A0A0Q9YKV6</accession>
<evidence type="ECO:0000313" key="14">
    <source>
        <dbReference type="EMBL" id="MCS5707398.1"/>
    </source>
</evidence>
<keyword evidence="5 12" id="KW-1133">Transmembrane helix</keyword>
<comment type="activity regulation">
    <text evidence="12">Na(+) is not transported, but it plays an essential structural role and its presence is essential for fluoride channel function.</text>
</comment>
<keyword evidence="4 12" id="KW-0812">Transmembrane</keyword>
<dbReference type="GO" id="GO:0005886">
    <property type="term" value="C:plasma membrane"/>
    <property type="evidence" value="ECO:0007669"/>
    <property type="project" value="UniProtKB-SubCell"/>
</dbReference>
<feature type="transmembrane region" description="Helical" evidence="12">
    <location>
        <begin position="5"/>
        <end position="21"/>
    </location>
</feature>
<evidence type="ECO:0000256" key="10">
    <source>
        <dbReference type="ARBA" id="ARBA00035120"/>
    </source>
</evidence>
<name>A0A0Q9YKV6_9GAMM</name>
<dbReference type="Pfam" id="PF02537">
    <property type="entry name" value="CRCB"/>
    <property type="match status" value="1"/>
</dbReference>
<evidence type="ECO:0000256" key="6">
    <source>
        <dbReference type="ARBA" id="ARBA00023053"/>
    </source>
</evidence>
<organism evidence="13">
    <name type="scientific">Candidatus Berkiella cookevillensis</name>
    <dbReference type="NCBI Taxonomy" id="437022"/>
    <lineage>
        <taxon>Bacteria</taxon>
        <taxon>Pseudomonadati</taxon>
        <taxon>Pseudomonadota</taxon>
        <taxon>Gammaproteobacteria</taxon>
        <taxon>Candidatus Berkiellales</taxon>
        <taxon>Candidatus Berkiellaceae</taxon>
        <taxon>Candidatus Berkiella</taxon>
    </lineage>
</organism>
<protein>
    <recommendedName>
        <fullName evidence="12">Fluoride-specific ion channel FluC</fullName>
    </recommendedName>
</protein>
<evidence type="ECO:0000313" key="15">
    <source>
        <dbReference type="Proteomes" id="UP000051494"/>
    </source>
</evidence>
<feature type="binding site" evidence="12">
    <location>
        <position position="79"/>
    </location>
    <ligand>
        <name>Na(+)</name>
        <dbReference type="ChEBI" id="CHEBI:29101"/>
        <note>structural</note>
    </ligand>
</feature>
<dbReference type="NCBIfam" id="TIGR00494">
    <property type="entry name" value="crcB"/>
    <property type="match status" value="1"/>
</dbReference>
<feature type="transmembrane region" description="Helical" evidence="12">
    <location>
        <begin position="33"/>
        <end position="56"/>
    </location>
</feature>
<evidence type="ECO:0000256" key="3">
    <source>
        <dbReference type="ARBA" id="ARBA00022519"/>
    </source>
</evidence>
<dbReference type="PANTHER" id="PTHR28259:SF1">
    <property type="entry name" value="FLUORIDE EXPORT PROTEIN 1-RELATED"/>
    <property type="match status" value="1"/>
</dbReference>
<evidence type="ECO:0000313" key="13">
    <source>
        <dbReference type="EMBL" id="KRG17598.1"/>
    </source>
</evidence>
<comment type="function">
    <text evidence="12">Fluoride-specific ion channel. Important for reducing fluoride concentration in the cell, thus reducing its toxicity.</text>
</comment>
<proteinExistence type="inferred from homology"/>
<dbReference type="InterPro" id="IPR003691">
    <property type="entry name" value="FluC"/>
</dbReference>
<dbReference type="AlphaFoldDB" id="A0A0Q9YKV6"/>
<dbReference type="GO" id="GO:0062054">
    <property type="term" value="F:fluoride channel activity"/>
    <property type="evidence" value="ECO:0007669"/>
    <property type="project" value="UniProtKB-UniRule"/>
</dbReference>
<dbReference type="EMBL" id="LKHV02000001">
    <property type="protein sequence ID" value="MCS5707398.1"/>
    <property type="molecule type" value="Genomic_DNA"/>
</dbReference>
<evidence type="ECO:0000256" key="12">
    <source>
        <dbReference type="HAMAP-Rule" id="MF_00454"/>
    </source>
</evidence>
<keyword evidence="12" id="KW-0813">Transport</keyword>
<evidence type="ECO:0000256" key="5">
    <source>
        <dbReference type="ARBA" id="ARBA00022989"/>
    </source>
</evidence>
<evidence type="ECO:0000256" key="7">
    <source>
        <dbReference type="ARBA" id="ARBA00023065"/>
    </source>
</evidence>
<evidence type="ECO:0000256" key="2">
    <source>
        <dbReference type="ARBA" id="ARBA00022475"/>
    </source>
</evidence>
<dbReference type="HAMAP" id="MF_00454">
    <property type="entry name" value="FluC"/>
    <property type="match status" value="1"/>
</dbReference>
<dbReference type="GO" id="GO:0140114">
    <property type="term" value="P:cellular detoxification of fluoride"/>
    <property type="evidence" value="ECO:0007669"/>
    <property type="project" value="UniProtKB-UniRule"/>
</dbReference>
<comment type="catalytic activity">
    <reaction evidence="11">
        <text>fluoride(in) = fluoride(out)</text>
        <dbReference type="Rhea" id="RHEA:76159"/>
        <dbReference type="ChEBI" id="CHEBI:17051"/>
    </reaction>
    <physiologicalReaction direction="left-to-right" evidence="11">
        <dbReference type="Rhea" id="RHEA:76160"/>
    </physiologicalReaction>
</comment>
<evidence type="ECO:0000256" key="9">
    <source>
        <dbReference type="ARBA" id="ARBA00023303"/>
    </source>
</evidence>
<dbReference type="PATRIC" id="fig|1590042.3.peg.2251"/>
<comment type="similarity">
    <text evidence="10 12">Belongs to the fluoride channel Fluc/FEX (TC 1.A.43) family.</text>
</comment>
<dbReference type="Proteomes" id="UP000051494">
    <property type="component" value="Unassembled WGS sequence"/>
</dbReference>
<comment type="caution">
    <text evidence="13">The sequence shown here is derived from an EMBL/GenBank/DDBJ whole genome shotgun (WGS) entry which is preliminary data.</text>
</comment>
<reference evidence="13" key="1">
    <citation type="submission" date="2015-09" db="EMBL/GenBank/DDBJ databases">
        <title>Draft Genome Sequences of Two Novel Amoeba-resistant Intranuclear Bacteria, Candidatus Berkiella cookevillensis and Candidatus Berkiella aquae.</title>
        <authorList>
            <person name="Mehari Y.T."/>
            <person name="Arivett B.A."/>
            <person name="Farone A.L."/>
            <person name="Gunderson J.H."/>
            <person name="Farone M.B."/>
        </authorList>
    </citation>
    <scope>NUCLEOTIDE SEQUENCE [LARGE SCALE GENOMIC DNA]</scope>
    <source>
        <strain evidence="13">CC99</strain>
    </source>
</reference>
<keyword evidence="15" id="KW-1185">Reference proteome</keyword>
<feature type="transmembrane region" description="Helical" evidence="12">
    <location>
        <begin position="98"/>
        <end position="122"/>
    </location>
</feature>
<dbReference type="STRING" id="437022.CC99x_02197"/>
<gene>
    <name evidence="12 13" type="primary">crcB</name>
    <name evidence="12" type="synonym">fluC</name>
    <name evidence="14" type="ORF">CC99x_000625</name>
    <name evidence="13" type="ORF">CC99x_02197</name>
</gene>
<keyword evidence="12" id="KW-0479">Metal-binding</keyword>
<dbReference type="OrthoDB" id="9806299at2"/>
<keyword evidence="7 12" id="KW-0406">Ion transport</keyword>
<feature type="transmembrane region" description="Helical" evidence="12">
    <location>
        <begin position="68"/>
        <end position="86"/>
    </location>
</feature>
<keyword evidence="8 12" id="KW-0472">Membrane</keyword>
<sequence>MNHSLLIFIGAGIGGVLRYWVSSTTHHWTGKSFPLGTLLVNVSGCLLIGFLFILILNRFHSLSLILRPLLLVGFLGGYTTFSAFSIETLHLFEQGAWSFGLINIILNTLLCLLAVWLGAFAARMF</sequence>
<dbReference type="RefSeq" id="WP_057625297.1">
    <property type="nucleotide sequence ID" value="NZ_LKHV02000001.1"/>
</dbReference>
<reference evidence="14" key="2">
    <citation type="journal article" date="2016" name="Genome Announc.">
        <title>Draft Genome Sequences of Two Novel Amoeba-Resistant Intranuclear Bacteria, 'Candidatus Berkiella cookevillensis' and 'Candidatus Berkiella aquae'.</title>
        <authorList>
            <person name="Mehari Y.T."/>
            <person name="Arivett B.A."/>
            <person name="Farone A.L."/>
            <person name="Gunderson J.H."/>
            <person name="Farone M.B."/>
        </authorList>
    </citation>
    <scope>NUCLEOTIDE SEQUENCE</scope>
    <source>
        <strain evidence="14">CC99</strain>
    </source>
</reference>
<dbReference type="GO" id="GO:0046872">
    <property type="term" value="F:metal ion binding"/>
    <property type="evidence" value="ECO:0007669"/>
    <property type="project" value="UniProtKB-KW"/>
</dbReference>
<evidence type="ECO:0000256" key="1">
    <source>
        <dbReference type="ARBA" id="ARBA00004651"/>
    </source>
</evidence>
<dbReference type="PANTHER" id="PTHR28259">
    <property type="entry name" value="FLUORIDE EXPORT PROTEIN 1-RELATED"/>
    <property type="match status" value="1"/>
</dbReference>
<evidence type="ECO:0000256" key="8">
    <source>
        <dbReference type="ARBA" id="ARBA00023136"/>
    </source>
</evidence>
<keyword evidence="6 12" id="KW-0915">Sodium</keyword>
<dbReference type="EMBL" id="LKHV01000014">
    <property type="protein sequence ID" value="KRG17598.1"/>
    <property type="molecule type" value="Genomic_DNA"/>
</dbReference>
<evidence type="ECO:0000256" key="11">
    <source>
        <dbReference type="ARBA" id="ARBA00035585"/>
    </source>
</evidence>
<keyword evidence="2 12" id="KW-1003">Cell membrane</keyword>
<feature type="binding site" evidence="12">
    <location>
        <position position="76"/>
    </location>
    <ligand>
        <name>Na(+)</name>
        <dbReference type="ChEBI" id="CHEBI:29101"/>
        <note>structural</note>
    </ligand>
</feature>
<evidence type="ECO:0000256" key="4">
    <source>
        <dbReference type="ARBA" id="ARBA00022692"/>
    </source>
</evidence>